<feature type="compositionally biased region" description="Low complexity" evidence="3">
    <location>
        <begin position="902"/>
        <end position="918"/>
    </location>
</feature>
<dbReference type="PROSITE" id="PS00455">
    <property type="entry name" value="AMP_BINDING"/>
    <property type="match status" value="1"/>
</dbReference>
<dbReference type="InterPro" id="IPR000873">
    <property type="entry name" value="AMP-dep_synth/lig_dom"/>
</dbReference>
<dbReference type="InterPro" id="IPR042099">
    <property type="entry name" value="ANL_N_sf"/>
</dbReference>
<gene>
    <name evidence="6" type="ORF">AB1Y20_014023</name>
</gene>
<evidence type="ECO:0000256" key="4">
    <source>
        <dbReference type="SAM" id="Phobius"/>
    </source>
</evidence>
<dbReference type="GO" id="GO:0006631">
    <property type="term" value="P:fatty acid metabolic process"/>
    <property type="evidence" value="ECO:0007669"/>
    <property type="project" value="TreeGrafter"/>
</dbReference>
<evidence type="ECO:0000313" key="6">
    <source>
        <dbReference type="EMBL" id="KAL1498712.1"/>
    </source>
</evidence>
<keyword evidence="4" id="KW-0812">Transmembrane</keyword>
<keyword evidence="7" id="KW-1185">Reference proteome</keyword>
<comment type="similarity">
    <text evidence="1">Belongs to the ATP-dependent AMP-binding enzyme family.</text>
</comment>
<dbReference type="InterPro" id="IPR020845">
    <property type="entry name" value="AMP-binding_CS"/>
</dbReference>
<sequence length="944" mass="105373">MNDAERLAVRESILNAARQGTLAGRVLANAAATPDKPALILPTIGSSKNPTVMTYGALEQRIRRFMAGLRAEGFVKGERVVLAFPVSTDLFALCFAMFANGIAVVIIERGMAPKKINQSLETAAAKGFVSVASAFGLAARFLLPRLKDIPRRYSYDKNVRGALPFERLLGTADASVTPVEQAPMDEAFITFTSGSTGRPKGANRTCVLLLAQHEALKHEYLRTREQVDLCGFPNVTLHNLMCGITTVLPAVDFRQVSSVDPVVIMEQIEAHGVTTMTGSPAYFEPIVDYLLSESRTCPQLMNLAVGGAPVSTALCSKMLEAFPNVEGYVVYGSTEAEPMAHIRLEEVVKCDSPHVGYLVGKGHAEGEVSMPVCDLALLDLPKKPTERIKLDGRSVAPYEVGKGKVGEICVHGPHVNAEYIGNEAANVEMKLYEPDGSVWHRTGDLGMIDEHGLWLVGRVKDVLTSDNGELLQPYPLEAVLEQLYSVRRAAVVACAPWPGGIVVLEIIPEVTQRRVLAEVQQRLKEMGCARMPIHFVPYMPVDGRHNTKIDRPLLREWLEHKPLWKRMLGLHHYVGIVPHDDEDDPDEMHLSAVREMEVEIDQVVDTQPKPIGNKGLLRKKKPSTKQGRVLRTVSYKVKSKVKKGVRMEVHNVSSIIEAEWERILEKAKEVLTSTAGLKESILDRSRVAIWWTEDDELVGLCTVDIIRERFKRREVVSIYTGNAWLSNTMRNATLMPQLGAACAQECYRTWPWICYTGRCYWYFGANSFMSYRFATRNFKIVHPSRNVTSSTWHKQFAAYLGERIYKTPISPDDLLHRYDAAGRSFNELQGAVDRSDPDVDYFVQRNPNFQKGDHLMVLIPLTPLQMLRQVLRQRKKKKMLLAQRKANEKALQKDETLSKMAAASNRISRVSSSNRNTSWDGVATPSPVRNTRTTSMAQVTQTGF</sequence>
<evidence type="ECO:0000256" key="2">
    <source>
        <dbReference type="ARBA" id="ARBA00022598"/>
    </source>
</evidence>
<feature type="compositionally biased region" description="Polar residues" evidence="3">
    <location>
        <begin position="927"/>
        <end position="944"/>
    </location>
</feature>
<keyword evidence="4" id="KW-1133">Transmembrane helix</keyword>
<reference evidence="6 7" key="1">
    <citation type="journal article" date="2024" name="Science">
        <title>Giant polyketide synthase enzymes in the biosynthesis of giant marine polyether toxins.</title>
        <authorList>
            <person name="Fallon T.R."/>
            <person name="Shende V.V."/>
            <person name="Wierzbicki I.H."/>
            <person name="Pendleton A.L."/>
            <person name="Watervoot N.F."/>
            <person name="Auber R.P."/>
            <person name="Gonzalez D.J."/>
            <person name="Wisecaver J.H."/>
            <person name="Moore B.S."/>
        </authorList>
    </citation>
    <scope>NUCLEOTIDE SEQUENCE [LARGE SCALE GENOMIC DNA]</scope>
    <source>
        <strain evidence="6 7">12B1</strain>
    </source>
</reference>
<dbReference type="PANTHER" id="PTHR43201:SF5">
    <property type="entry name" value="MEDIUM-CHAIN ACYL-COA LIGASE ACSF2, MITOCHONDRIAL"/>
    <property type="match status" value="1"/>
</dbReference>
<dbReference type="GO" id="GO:0031956">
    <property type="term" value="F:medium-chain fatty acid-CoA ligase activity"/>
    <property type="evidence" value="ECO:0007669"/>
    <property type="project" value="TreeGrafter"/>
</dbReference>
<feature type="transmembrane region" description="Helical" evidence="4">
    <location>
        <begin position="90"/>
        <end position="111"/>
    </location>
</feature>
<feature type="region of interest" description="Disordered" evidence="3">
    <location>
        <begin position="902"/>
        <end position="944"/>
    </location>
</feature>
<comment type="caution">
    <text evidence="6">The sequence shown here is derived from an EMBL/GenBank/DDBJ whole genome shotgun (WGS) entry which is preliminary data.</text>
</comment>
<name>A0AB34IH04_PRYPA</name>
<keyword evidence="2" id="KW-0436">Ligase</keyword>
<dbReference type="SUPFAM" id="SSF56801">
    <property type="entry name" value="Acetyl-CoA synthetase-like"/>
    <property type="match status" value="1"/>
</dbReference>
<dbReference type="Pfam" id="PF00501">
    <property type="entry name" value="AMP-binding"/>
    <property type="match status" value="1"/>
</dbReference>
<dbReference type="EMBL" id="JBGBPQ010000027">
    <property type="protein sequence ID" value="KAL1498712.1"/>
    <property type="molecule type" value="Genomic_DNA"/>
</dbReference>
<organism evidence="6 7">
    <name type="scientific">Prymnesium parvum</name>
    <name type="common">Toxic golden alga</name>
    <dbReference type="NCBI Taxonomy" id="97485"/>
    <lineage>
        <taxon>Eukaryota</taxon>
        <taxon>Haptista</taxon>
        <taxon>Haptophyta</taxon>
        <taxon>Prymnesiophyceae</taxon>
        <taxon>Prymnesiales</taxon>
        <taxon>Prymnesiaceae</taxon>
        <taxon>Prymnesium</taxon>
    </lineage>
</organism>
<accession>A0AB34IH04</accession>
<dbReference type="Gene3D" id="3.40.50.12780">
    <property type="entry name" value="N-terminal domain of ligase-like"/>
    <property type="match status" value="1"/>
</dbReference>
<dbReference type="AlphaFoldDB" id="A0AB34IH04"/>
<evidence type="ECO:0000259" key="5">
    <source>
        <dbReference type="Pfam" id="PF00501"/>
    </source>
</evidence>
<feature type="domain" description="AMP-dependent synthetase/ligase" evidence="5">
    <location>
        <begin position="29"/>
        <end position="419"/>
    </location>
</feature>
<dbReference type="PANTHER" id="PTHR43201">
    <property type="entry name" value="ACYL-COA SYNTHETASE"/>
    <property type="match status" value="1"/>
</dbReference>
<evidence type="ECO:0000256" key="1">
    <source>
        <dbReference type="ARBA" id="ARBA00006432"/>
    </source>
</evidence>
<evidence type="ECO:0000313" key="7">
    <source>
        <dbReference type="Proteomes" id="UP001515480"/>
    </source>
</evidence>
<protein>
    <recommendedName>
        <fullName evidence="5">AMP-dependent synthetase/ligase domain-containing protein</fullName>
    </recommendedName>
</protein>
<dbReference type="Proteomes" id="UP001515480">
    <property type="component" value="Unassembled WGS sequence"/>
</dbReference>
<evidence type="ECO:0000256" key="3">
    <source>
        <dbReference type="SAM" id="MobiDB-lite"/>
    </source>
</evidence>
<proteinExistence type="inferred from homology"/>
<keyword evidence="4" id="KW-0472">Membrane</keyword>